<sequence>MSTRTQQLAAITLVVLSVAVAGCVKNPFGERSRETVAIAQVPAPVKATIDRAAGGRAIGEIEKQTVNGRVRYEATLGSGSDKSTILVGEDGKQVIDDDDD</sequence>
<dbReference type="Proteomes" id="UP000441032">
    <property type="component" value="Unassembled WGS sequence"/>
</dbReference>
<proteinExistence type="predicted"/>
<dbReference type="AlphaFoldDB" id="A0A7X2LBT1"/>
<reference evidence="1 2" key="1">
    <citation type="submission" date="2019-11" db="EMBL/GenBank/DDBJ databases">
        <title>Phenotypic characterization of an OXA-22 and OXA-60 co-producing Ralstonia pickettii clinical strain.</title>
        <authorList>
            <person name="He F."/>
        </authorList>
    </citation>
    <scope>NUCLEOTIDE SEQUENCE [LARGE SCALE GENOMIC DNA]</scope>
    <source>
        <strain evidence="1 2">PSLESD1</strain>
    </source>
</reference>
<gene>
    <name evidence="1" type="ORF">GJQ57_22545</name>
</gene>
<organism evidence="1 2">
    <name type="scientific">Ralstonia pickettii</name>
    <name type="common">Burkholderia pickettii</name>
    <dbReference type="NCBI Taxonomy" id="329"/>
    <lineage>
        <taxon>Bacteria</taxon>
        <taxon>Pseudomonadati</taxon>
        <taxon>Pseudomonadota</taxon>
        <taxon>Betaproteobacteria</taxon>
        <taxon>Burkholderiales</taxon>
        <taxon>Burkholderiaceae</taxon>
        <taxon>Ralstonia</taxon>
    </lineage>
</organism>
<evidence type="ECO:0008006" key="3">
    <source>
        <dbReference type="Google" id="ProtNLM"/>
    </source>
</evidence>
<comment type="caution">
    <text evidence="1">The sequence shown here is derived from an EMBL/GenBank/DDBJ whole genome shotgun (WGS) entry which is preliminary data.</text>
</comment>
<evidence type="ECO:0000313" key="1">
    <source>
        <dbReference type="EMBL" id="MRT01434.1"/>
    </source>
</evidence>
<dbReference type="RefSeq" id="WP_154208861.1">
    <property type="nucleotide sequence ID" value="NZ_WJYN01000013.1"/>
</dbReference>
<protein>
    <recommendedName>
        <fullName evidence="3">Lipoprotein</fullName>
    </recommendedName>
</protein>
<accession>A0A7X2LBT1</accession>
<name>A0A7X2LBT1_RALPI</name>
<dbReference type="EMBL" id="WJYN01000013">
    <property type="protein sequence ID" value="MRT01434.1"/>
    <property type="molecule type" value="Genomic_DNA"/>
</dbReference>
<dbReference type="PROSITE" id="PS51257">
    <property type="entry name" value="PROKAR_LIPOPROTEIN"/>
    <property type="match status" value="1"/>
</dbReference>
<evidence type="ECO:0000313" key="2">
    <source>
        <dbReference type="Proteomes" id="UP000441032"/>
    </source>
</evidence>